<evidence type="ECO:0000313" key="2">
    <source>
        <dbReference type="Proteomes" id="UP000039021"/>
    </source>
</evidence>
<dbReference type="AlphaFoldDB" id="A0A916LEE3"/>
<dbReference type="Proteomes" id="UP000039021">
    <property type="component" value="Unassembled WGS sequence"/>
</dbReference>
<reference evidence="2" key="1">
    <citation type="submission" date="2015-03" db="EMBL/GenBank/DDBJ databases">
        <authorList>
            <consortium name="Pathogen Informatics"/>
        </authorList>
    </citation>
    <scope>NUCLEOTIDE SEQUENCE [LARGE SCALE GENOMIC DNA]</scope>
    <source>
        <strain evidence="2">N09902308</strain>
    </source>
</reference>
<sequence length="73" mass="7934">MPLSTIIARNRSGCSVRISSGTTLPGIRPAIIGAPVTGVRPETWLNSGANDECRCWPPFFAKLPVRIHSSLFR</sequence>
<gene>
    <name evidence="1" type="ORF">ERS007739_03685</name>
</gene>
<dbReference type="EMBL" id="CSBK01001991">
    <property type="protein sequence ID" value="COZ38050.1"/>
    <property type="molecule type" value="Genomic_DNA"/>
</dbReference>
<comment type="caution">
    <text evidence="1">The sequence shown here is derived from an EMBL/GenBank/DDBJ whole genome shotgun (WGS) entry which is preliminary data.</text>
</comment>
<protein>
    <submittedName>
        <fullName evidence="1">Uncharacterized protein</fullName>
    </submittedName>
</protein>
<evidence type="ECO:0000313" key="1">
    <source>
        <dbReference type="EMBL" id="COZ38050.1"/>
    </source>
</evidence>
<proteinExistence type="predicted"/>
<accession>A0A916LEE3</accession>
<name>A0A916LEE3_MYCTX</name>
<organism evidence="1 2">
    <name type="scientific">Mycobacterium tuberculosis</name>
    <dbReference type="NCBI Taxonomy" id="1773"/>
    <lineage>
        <taxon>Bacteria</taxon>
        <taxon>Bacillati</taxon>
        <taxon>Actinomycetota</taxon>
        <taxon>Actinomycetes</taxon>
        <taxon>Mycobacteriales</taxon>
        <taxon>Mycobacteriaceae</taxon>
        <taxon>Mycobacterium</taxon>
        <taxon>Mycobacterium tuberculosis complex</taxon>
    </lineage>
</organism>